<organism evidence="2 3">
    <name type="scientific">Actinomadura graeca</name>
    <dbReference type="NCBI Taxonomy" id="2750812"/>
    <lineage>
        <taxon>Bacteria</taxon>
        <taxon>Bacillati</taxon>
        <taxon>Actinomycetota</taxon>
        <taxon>Actinomycetes</taxon>
        <taxon>Streptosporangiales</taxon>
        <taxon>Thermomonosporaceae</taxon>
        <taxon>Actinomadura</taxon>
    </lineage>
</organism>
<evidence type="ECO:0000259" key="1">
    <source>
        <dbReference type="PROSITE" id="PS51186"/>
    </source>
</evidence>
<gene>
    <name evidence="2" type="ORF">AGRA3207_007564</name>
</gene>
<dbReference type="SUPFAM" id="SSF55729">
    <property type="entry name" value="Acyl-CoA N-acyltransferases (Nat)"/>
    <property type="match status" value="1"/>
</dbReference>
<dbReference type="PROSITE" id="PS51186">
    <property type="entry name" value="GNAT"/>
    <property type="match status" value="1"/>
</dbReference>
<dbReference type="InterPro" id="IPR016181">
    <property type="entry name" value="Acyl_CoA_acyltransferase"/>
</dbReference>
<dbReference type="Proteomes" id="UP001049518">
    <property type="component" value="Chromosome"/>
</dbReference>
<dbReference type="CDD" id="cd04301">
    <property type="entry name" value="NAT_SF"/>
    <property type="match status" value="1"/>
</dbReference>
<dbReference type="RefSeq" id="WP_231332203.1">
    <property type="nucleotide sequence ID" value="NZ_CP059572.1"/>
</dbReference>
<accession>A0ABX8R6U9</accession>
<dbReference type="InterPro" id="IPR000182">
    <property type="entry name" value="GNAT_dom"/>
</dbReference>
<feature type="domain" description="N-acetyltransferase" evidence="1">
    <location>
        <begin position="32"/>
        <end position="155"/>
    </location>
</feature>
<dbReference type="EMBL" id="CP059572">
    <property type="protein sequence ID" value="QXJ25989.1"/>
    <property type="molecule type" value="Genomic_DNA"/>
</dbReference>
<name>A0ABX8R6U9_9ACTN</name>
<protein>
    <submittedName>
        <fullName evidence="2">GNAT family N-acetyltransferase</fullName>
    </submittedName>
</protein>
<sequence length="155" mass="17446">MRETITYLEMTSPDDLVPARPAPVTMEPAGPSLVRDLSLRVGTPHQWPSSTWTDEQWAEHLSRPHHSWALTTTEPAGLARYAVEGDDVEITSFGLLPEWIGRGIGGHALTLTIRKAWTLTPGARRVWLHTSTLDHPHALPNYQKRGLRPYRTEAR</sequence>
<dbReference type="Gene3D" id="3.40.630.30">
    <property type="match status" value="1"/>
</dbReference>
<dbReference type="Pfam" id="PF00583">
    <property type="entry name" value="Acetyltransf_1"/>
    <property type="match status" value="1"/>
</dbReference>
<keyword evidence="3" id="KW-1185">Reference proteome</keyword>
<reference evidence="2" key="1">
    <citation type="submission" date="2020-07" db="EMBL/GenBank/DDBJ databases">
        <authorList>
            <person name="Tarantini F.S."/>
            <person name="Hong K.W."/>
            <person name="Chan K.G."/>
        </authorList>
    </citation>
    <scope>NUCLEOTIDE SEQUENCE</scope>
    <source>
        <strain evidence="2">32-07</strain>
    </source>
</reference>
<evidence type="ECO:0000313" key="3">
    <source>
        <dbReference type="Proteomes" id="UP001049518"/>
    </source>
</evidence>
<evidence type="ECO:0000313" key="2">
    <source>
        <dbReference type="EMBL" id="QXJ25989.1"/>
    </source>
</evidence>
<proteinExistence type="predicted"/>